<feature type="transmembrane region" description="Helical" evidence="2">
    <location>
        <begin position="279"/>
        <end position="302"/>
    </location>
</feature>
<feature type="transmembrane region" description="Helical" evidence="2">
    <location>
        <begin position="77"/>
        <end position="98"/>
    </location>
</feature>
<feature type="region of interest" description="Disordered" evidence="1">
    <location>
        <begin position="1"/>
        <end position="21"/>
    </location>
</feature>
<evidence type="ECO:0000256" key="2">
    <source>
        <dbReference type="SAM" id="Phobius"/>
    </source>
</evidence>
<keyword evidence="2" id="KW-0812">Transmembrane</keyword>
<reference evidence="3" key="1">
    <citation type="journal article" date="2020" name="Stud. Mycol.">
        <title>101 Dothideomycetes genomes: a test case for predicting lifestyles and emergence of pathogens.</title>
        <authorList>
            <person name="Haridas S."/>
            <person name="Albert R."/>
            <person name="Binder M."/>
            <person name="Bloem J."/>
            <person name="Labutti K."/>
            <person name="Salamov A."/>
            <person name="Andreopoulos B."/>
            <person name="Baker S."/>
            <person name="Barry K."/>
            <person name="Bills G."/>
            <person name="Bluhm B."/>
            <person name="Cannon C."/>
            <person name="Castanera R."/>
            <person name="Culley D."/>
            <person name="Daum C."/>
            <person name="Ezra D."/>
            <person name="Gonzalez J."/>
            <person name="Henrissat B."/>
            <person name="Kuo A."/>
            <person name="Liang C."/>
            <person name="Lipzen A."/>
            <person name="Lutzoni F."/>
            <person name="Magnuson J."/>
            <person name="Mondo S."/>
            <person name="Nolan M."/>
            <person name="Ohm R."/>
            <person name="Pangilinan J."/>
            <person name="Park H.-J."/>
            <person name="Ramirez L."/>
            <person name="Alfaro M."/>
            <person name="Sun H."/>
            <person name="Tritt A."/>
            <person name="Yoshinaga Y."/>
            <person name="Zwiers L.-H."/>
            <person name="Turgeon B."/>
            <person name="Goodwin S."/>
            <person name="Spatafora J."/>
            <person name="Crous P."/>
            <person name="Grigoriev I."/>
        </authorList>
    </citation>
    <scope>NUCLEOTIDE SEQUENCE</scope>
    <source>
        <strain evidence="3">CBS 122368</strain>
    </source>
</reference>
<protein>
    <recommendedName>
        <fullName evidence="5">Low temperature requirement A</fullName>
    </recommendedName>
</protein>
<dbReference type="Proteomes" id="UP000800094">
    <property type="component" value="Unassembled WGS sequence"/>
</dbReference>
<feature type="compositionally biased region" description="Basic and acidic residues" evidence="1">
    <location>
        <begin position="8"/>
        <end position="21"/>
    </location>
</feature>
<proteinExistence type="predicted"/>
<evidence type="ECO:0000313" key="3">
    <source>
        <dbReference type="EMBL" id="KAF2243347.1"/>
    </source>
</evidence>
<evidence type="ECO:0000256" key="1">
    <source>
        <dbReference type="SAM" id="MobiDB-lite"/>
    </source>
</evidence>
<dbReference type="PANTHER" id="PTHR42101:SF1">
    <property type="entry name" value="LOW TEMPERATURE REQUIREMENT A"/>
    <property type="match status" value="1"/>
</dbReference>
<accession>A0A6A6HZ85</accession>
<evidence type="ECO:0008006" key="5">
    <source>
        <dbReference type="Google" id="ProtNLM"/>
    </source>
</evidence>
<feature type="transmembrane region" description="Helical" evidence="2">
    <location>
        <begin position="184"/>
        <end position="205"/>
    </location>
</feature>
<dbReference type="InterPro" id="IPR010640">
    <property type="entry name" value="Low_temperature_requirement_A"/>
</dbReference>
<evidence type="ECO:0000313" key="4">
    <source>
        <dbReference type="Proteomes" id="UP000800094"/>
    </source>
</evidence>
<keyword evidence="2" id="KW-1133">Transmembrane helix</keyword>
<feature type="transmembrane region" description="Helical" evidence="2">
    <location>
        <begin position="150"/>
        <end position="172"/>
    </location>
</feature>
<feature type="transmembrane region" description="Helical" evidence="2">
    <location>
        <begin position="250"/>
        <end position="267"/>
    </location>
</feature>
<sequence>MVRHTAKKDHERHENGHESSEHMVPWFVSPMKSWNEEVGAFSPRNEASILELFFDLFFVANLATFTSHHAITNMWNFWSYIAFFFILWTTWFHVVCFDSRFASDSVTERTFKAIHFCVFAAYALVGYKFQPISVDPEKDTPHWIYRLLCWALFSSRFTMGVQYLITTIFCSTRNNRRLQLTLPLAMYTMLFFGAAAVFAGLYAGFPNKHTAVAGDISALYVVIILELVGNIAISSFWGKLSFKATHIAERLGLLGLIIIGEGVIGTTKTVTRIMGRNGVYFEGCAQIFCILAILIFIWTLYFDNLPKRRFGSVKQQFWMALHFPLHLAILGIGEGSQHITLARYIYSCAEKLALNTWYACVGDHLDGAQLSSNLTRSIDYFKINESAQGDEALRLVYDQIYFLGNQSGVCSPANTSNLNNGQLGVPLSFREFFKRGVSAMFQAFDLDIPQEGQVYGFQIAAHSWIVVYTYFWSAIILLFICLTASSLLADRGRSFHWNRFQWAAIGTRSFMIGFSIIALVLGLTSYSWMYNYLRSSWVLPTVVMQLCIVCLGDRVSRVRRKKQESKAFWALSDEGQETGRGGQQEPEPEPESELEHTNAYGYRSSRLF</sequence>
<keyword evidence="4" id="KW-1185">Reference proteome</keyword>
<name>A0A6A6HZ85_9PLEO</name>
<organism evidence="3 4">
    <name type="scientific">Trematosphaeria pertusa</name>
    <dbReference type="NCBI Taxonomy" id="390896"/>
    <lineage>
        <taxon>Eukaryota</taxon>
        <taxon>Fungi</taxon>
        <taxon>Dikarya</taxon>
        <taxon>Ascomycota</taxon>
        <taxon>Pezizomycotina</taxon>
        <taxon>Dothideomycetes</taxon>
        <taxon>Pleosporomycetidae</taxon>
        <taxon>Pleosporales</taxon>
        <taxon>Massarineae</taxon>
        <taxon>Trematosphaeriaceae</taxon>
        <taxon>Trematosphaeria</taxon>
    </lineage>
</organism>
<dbReference type="OrthoDB" id="3177213at2759"/>
<feature type="transmembrane region" description="Helical" evidence="2">
    <location>
        <begin position="110"/>
        <end position="130"/>
    </location>
</feature>
<dbReference type="AlphaFoldDB" id="A0A6A6HZ85"/>
<dbReference type="RefSeq" id="XP_033678351.1">
    <property type="nucleotide sequence ID" value="XM_033830103.1"/>
</dbReference>
<feature type="region of interest" description="Disordered" evidence="1">
    <location>
        <begin position="569"/>
        <end position="608"/>
    </location>
</feature>
<feature type="transmembrane region" description="Helical" evidence="2">
    <location>
        <begin position="52"/>
        <end position="71"/>
    </location>
</feature>
<feature type="transmembrane region" description="Helical" evidence="2">
    <location>
        <begin position="470"/>
        <end position="489"/>
    </location>
</feature>
<feature type="transmembrane region" description="Helical" evidence="2">
    <location>
        <begin position="217"/>
        <end position="238"/>
    </location>
</feature>
<dbReference type="EMBL" id="ML987205">
    <property type="protein sequence ID" value="KAF2243347.1"/>
    <property type="molecule type" value="Genomic_DNA"/>
</dbReference>
<gene>
    <name evidence="3" type="ORF">BU26DRAFT_523677</name>
</gene>
<keyword evidence="2" id="KW-0472">Membrane</keyword>
<dbReference type="PANTHER" id="PTHR42101">
    <property type="entry name" value="CHROMOSOME 16, WHOLE GENOME SHOTGUN SEQUENCE"/>
    <property type="match status" value="1"/>
</dbReference>
<dbReference type="Pfam" id="PF06772">
    <property type="entry name" value="LtrA"/>
    <property type="match status" value="1"/>
</dbReference>
<dbReference type="GeneID" id="54583433"/>
<feature type="transmembrane region" description="Helical" evidence="2">
    <location>
        <begin position="510"/>
        <end position="529"/>
    </location>
</feature>